<evidence type="ECO:0000256" key="4">
    <source>
        <dbReference type="ARBA" id="ARBA00023284"/>
    </source>
</evidence>
<dbReference type="PANTHER" id="PTHR42852">
    <property type="entry name" value="THIOL:DISULFIDE INTERCHANGE PROTEIN DSBE"/>
    <property type="match status" value="1"/>
</dbReference>
<proteinExistence type="predicted"/>
<dbReference type="RefSeq" id="WP_248669960.1">
    <property type="nucleotide sequence ID" value="NZ_JALPRX010000156.1"/>
</dbReference>
<keyword evidence="7" id="KW-1185">Reference proteome</keyword>
<accession>A0A9X2BY27</accession>
<dbReference type="AlphaFoldDB" id="A0A9X2BY27"/>
<dbReference type="PROSITE" id="PS00194">
    <property type="entry name" value="THIOREDOXIN_1"/>
    <property type="match status" value="1"/>
</dbReference>
<evidence type="ECO:0000256" key="2">
    <source>
        <dbReference type="ARBA" id="ARBA00022748"/>
    </source>
</evidence>
<dbReference type="InterPro" id="IPR013766">
    <property type="entry name" value="Thioredoxin_domain"/>
</dbReference>
<gene>
    <name evidence="6" type="ORF">M0638_26530</name>
</gene>
<feature type="domain" description="Thioredoxin" evidence="5">
    <location>
        <begin position="88"/>
        <end position="230"/>
    </location>
</feature>
<dbReference type="CDD" id="cd02966">
    <property type="entry name" value="TlpA_like_family"/>
    <property type="match status" value="1"/>
</dbReference>
<dbReference type="InterPro" id="IPR017937">
    <property type="entry name" value="Thioredoxin_CS"/>
</dbReference>
<dbReference type="EMBL" id="JALPRX010000156">
    <property type="protein sequence ID" value="MCK8787916.1"/>
    <property type="molecule type" value="Genomic_DNA"/>
</dbReference>
<keyword evidence="3" id="KW-1015">Disulfide bond</keyword>
<protein>
    <submittedName>
        <fullName evidence="6">TlpA family protein disulfide reductase</fullName>
    </submittedName>
</protein>
<evidence type="ECO:0000313" key="7">
    <source>
        <dbReference type="Proteomes" id="UP001139516"/>
    </source>
</evidence>
<dbReference type="InterPro" id="IPR006311">
    <property type="entry name" value="TAT_signal"/>
</dbReference>
<dbReference type="InterPro" id="IPR050553">
    <property type="entry name" value="Thioredoxin_ResA/DsbE_sf"/>
</dbReference>
<evidence type="ECO:0000313" key="6">
    <source>
        <dbReference type="EMBL" id="MCK8787916.1"/>
    </source>
</evidence>
<organism evidence="6 7">
    <name type="scientific">Roseomonas acroporae</name>
    <dbReference type="NCBI Taxonomy" id="2937791"/>
    <lineage>
        <taxon>Bacteria</taxon>
        <taxon>Pseudomonadati</taxon>
        <taxon>Pseudomonadota</taxon>
        <taxon>Alphaproteobacteria</taxon>
        <taxon>Acetobacterales</taxon>
        <taxon>Roseomonadaceae</taxon>
        <taxon>Roseomonas</taxon>
    </lineage>
</organism>
<dbReference type="GO" id="GO:0017004">
    <property type="term" value="P:cytochrome complex assembly"/>
    <property type="evidence" value="ECO:0007669"/>
    <property type="project" value="UniProtKB-KW"/>
</dbReference>
<dbReference type="PROSITE" id="PS51352">
    <property type="entry name" value="THIOREDOXIN_2"/>
    <property type="match status" value="1"/>
</dbReference>
<evidence type="ECO:0000259" key="5">
    <source>
        <dbReference type="PROSITE" id="PS51352"/>
    </source>
</evidence>
<reference evidence="6" key="1">
    <citation type="submission" date="2022-04" db="EMBL/GenBank/DDBJ databases">
        <title>Roseomonas acroporae sp. nov., isolated from coral Acropora digitifera.</title>
        <authorList>
            <person name="Sun H."/>
        </authorList>
    </citation>
    <scope>NUCLEOTIDE SEQUENCE</scope>
    <source>
        <strain evidence="6">NAR14</strain>
    </source>
</reference>
<dbReference type="Proteomes" id="UP001139516">
    <property type="component" value="Unassembled WGS sequence"/>
</dbReference>
<evidence type="ECO:0000256" key="3">
    <source>
        <dbReference type="ARBA" id="ARBA00023157"/>
    </source>
</evidence>
<keyword evidence="4" id="KW-0676">Redox-active center</keyword>
<dbReference type="InterPro" id="IPR036249">
    <property type="entry name" value="Thioredoxin-like_sf"/>
</dbReference>
<name>A0A9X2BY27_9PROT</name>
<dbReference type="Gene3D" id="3.40.30.10">
    <property type="entry name" value="Glutaredoxin"/>
    <property type="match status" value="1"/>
</dbReference>
<comment type="caution">
    <text evidence="6">The sequence shown here is derived from an EMBL/GenBank/DDBJ whole genome shotgun (WGS) entry which is preliminary data.</text>
</comment>
<keyword evidence="2" id="KW-0201">Cytochrome c-type biogenesis</keyword>
<sequence length="237" mass="24411">MLRCARRDFLGLAALAAKGGVLAGTLAAALPARQGRAAGLAEALAAPSREGTPLRPAAGLLGPHGAEAVPPFAPLDVSLAETLGQLVESPPTPLPEFGFTDAEGTPRTVADFAGKALVINLWATWCAPCVAEMPSLDRMQAALAGEGVAVLPLSSDRGGRPVVEAFYRQRGVSHLGVWLDPRGAAMRALGARGLPTSILVDRQGRERARLLGDAAWDSPALLAAVRALAREEATPPA</sequence>
<evidence type="ECO:0000256" key="1">
    <source>
        <dbReference type="ARBA" id="ARBA00004196"/>
    </source>
</evidence>
<dbReference type="SUPFAM" id="SSF52833">
    <property type="entry name" value="Thioredoxin-like"/>
    <property type="match status" value="1"/>
</dbReference>
<dbReference type="InterPro" id="IPR013740">
    <property type="entry name" value="Redoxin"/>
</dbReference>
<dbReference type="PANTHER" id="PTHR42852:SF6">
    <property type="entry name" value="THIOL:DISULFIDE INTERCHANGE PROTEIN DSBE"/>
    <property type="match status" value="1"/>
</dbReference>
<dbReference type="PROSITE" id="PS51318">
    <property type="entry name" value="TAT"/>
    <property type="match status" value="1"/>
</dbReference>
<dbReference type="Pfam" id="PF08534">
    <property type="entry name" value="Redoxin"/>
    <property type="match status" value="1"/>
</dbReference>
<dbReference type="GO" id="GO:0015036">
    <property type="term" value="F:disulfide oxidoreductase activity"/>
    <property type="evidence" value="ECO:0007669"/>
    <property type="project" value="UniProtKB-ARBA"/>
</dbReference>
<comment type="subcellular location">
    <subcellularLocation>
        <location evidence="1">Cell envelope</location>
    </subcellularLocation>
</comment>
<dbReference type="GO" id="GO:0030313">
    <property type="term" value="C:cell envelope"/>
    <property type="evidence" value="ECO:0007669"/>
    <property type="project" value="UniProtKB-SubCell"/>
</dbReference>